<dbReference type="Pfam" id="PF21948">
    <property type="entry name" value="LplA-B_cat"/>
    <property type="match status" value="1"/>
</dbReference>
<evidence type="ECO:0000256" key="2">
    <source>
        <dbReference type="ARBA" id="ARBA00022679"/>
    </source>
</evidence>
<dbReference type="PROSITE" id="PS01313">
    <property type="entry name" value="LIPB"/>
    <property type="match status" value="1"/>
</dbReference>
<feature type="binding site" evidence="6">
    <location>
        <begin position="137"/>
        <end position="139"/>
    </location>
    <ligand>
        <name>substrate</name>
    </ligand>
</feature>
<comment type="function">
    <text evidence="4">Catalyzes the transfer of endogenously produced octanoic acid from octanoyl-acyl-carrier-protein onto the lipoyl domains of lipoate-dependent enzymes. Lipoyl-ACP can also act as a substrate although octanoyl-ACP is likely to be the physiological substrate.</text>
</comment>
<evidence type="ECO:0000313" key="9">
    <source>
        <dbReference type="EMBL" id="AIF24559.1"/>
    </source>
</evidence>
<protein>
    <recommendedName>
        <fullName evidence="4">Octanoyltransferase</fullName>
        <ecNumber evidence="4">2.3.1.181</ecNumber>
    </recommendedName>
</protein>
<feature type="binding site" evidence="6">
    <location>
        <begin position="150"/>
        <end position="152"/>
    </location>
    <ligand>
        <name>substrate</name>
    </ligand>
</feature>
<evidence type="ECO:0000259" key="8">
    <source>
        <dbReference type="PROSITE" id="PS51733"/>
    </source>
</evidence>
<evidence type="ECO:0000256" key="3">
    <source>
        <dbReference type="ARBA" id="ARBA00023315"/>
    </source>
</evidence>
<name>A0A075I9H1_9EURY</name>
<comment type="catalytic activity">
    <reaction evidence="4">
        <text>octanoyl-[ACP] + L-lysyl-[protein] = N(6)-octanoyl-L-lysyl-[protein] + holo-[ACP] + H(+)</text>
        <dbReference type="Rhea" id="RHEA:17665"/>
        <dbReference type="Rhea" id="RHEA-COMP:9636"/>
        <dbReference type="Rhea" id="RHEA-COMP:9685"/>
        <dbReference type="Rhea" id="RHEA-COMP:9752"/>
        <dbReference type="Rhea" id="RHEA-COMP:9928"/>
        <dbReference type="ChEBI" id="CHEBI:15378"/>
        <dbReference type="ChEBI" id="CHEBI:29969"/>
        <dbReference type="ChEBI" id="CHEBI:64479"/>
        <dbReference type="ChEBI" id="CHEBI:78463"/>
        <dbReference type="ChEBI" id="CHEBI:78809"/>
        <dbReference type="EC" id="2.3.1.181"/>
    </reaction>
</comment>
<dbReference type="GO" id="GO:0009249">
    <property type="term" value="P:protein lipoylation"/>
    <property type="evidence" value="ECO:0007669"/>
    <property type="project" value="InterPro"/>
</dbReference>
<comment type="similarity">
    <text evidence="4">Belongs to the LipB family.</text>
</comment>
<dbReference type="InterPro" id="IPR004143">
    <property type="entry name" value="BPL_LPL_catalytic"/>
</dbReference>
<feature type="binding site" evidence="6">
    <location>
        <begin position="70"/>
        <end position="77"/>
    </location>
    <ligand>
        <name>substrate</name>
    </ligand>
</feature>
<sequence length="225" mass="24764">MMSELRILRAGVVEYHIMAEAMKEMQQQRIEDKIPDTVIMVEHPEVVTVGPKAVRDGVVVHGYPTSLTDRGGGITWHGPGQLVAYPIIKWAIEEQNIREIIGRLEDWSISALAECGVTAYKDSSMQGAWVDGHKVCSIGLSFLHWVSRHGMSINIHTPGTRVEDLEGCGMSAGVHSSLSQLGYTSDPLGRPIDLARVEWALLASCERNLGRSPSKPIEWSPEMPA</sequence>
<dbReference type="InterPro" id="IPR000544">
    <property type="entry name" value="Octanoyltransferase"/>
</dbReference>
<keyword evidence="3 4" id="KW-0012">Acyltransferase</keyword>
<keyword evidence="9" id="KW-0436">Ligase</keyword>
<comment type="pathway">
    <text evidence="1 4">Protein modification; protein lipoylation via endogenous pathway; protein N(6)-(lipoyl)lysine from octanoyl-[acyl-carrier-protein]: step 1/2.</text>
</comment>
<reference evidence="9" key="1">
    <citation type="journal article" date="2014" name="Genome Biol. Evol.">
        <title>Pangenome evidence for extensive interdomain horizontal transfer affecting lineage core and shell genes in uncultured planktonic thaumarchaeota and euryarchaeota.</title>
        <authorList>
            <person name="Deschamps P."/>
            <person name="Zivanovic Y."/>
            <person name="Moreira D."/>
            <person name="Rodriguez-Valera F."/>
            <person name="Lopez-Garcia P."/>
        </authorList>
    </citation>
    <scope>NUCLEOTIDE SEQUENCE</scope>
</reference>
<dbReference type="GO" id="GO:0016874">
    <property type="term" value="F:ligase activity"/>
    <property type="evidence" value="ECO:0007669"/>
    <property type="project" value="UniProtKB-KW"/>
</dbReference>
<dbReference type="AlphaFoldDB" id="A0A075I9H1"/>
<dbReference type="EMBL" id="KF901264">
    <property type="protein sequence ID" value="AIF24559.1"/>
    <property type="molecule type" value="Genomic_DNA"/>
</dbReference>
<feature type="site" description="Lowers pKa of active site Cys" evidence="7">
    <location>
        <position position="134"/>
    </location>
</feature>
<dbReference type="PANTHER" id="PTHR10993:SF7">
    <property type="entry name" value="LIPOYLTRANSFERASE 2, MITOCHONDRIAL-RELATED"/>
    <property type="match status" value="1"/>
</dbReference>
<dbReference type="InterPro" id="IPR020605">
    <property type="entry name" value="Octanoyltransferase_CS"/>
</dbReference>
<evidence type="ECO:0000256" key="1">
    <source>
        <dbReference type="ARBA" id="ARBA00004821"/>
    </source>
</evidence>
<dbReference type="PROSITE" id="PS51733">
    <property type="entry name" value="BPL_LPL_CATALYTIC"/>
    <property type="match status" value="1"/>
</dbReference>
<evidence type="ECO:0000256" key="5">
    <source>
        <dbReference type="PIRSR" id="PIRSR016262-1"/>
    </source>
</evidence>
<gene>
    <name evidence="9" type="primary">lipB</name>
</gene>
<dbReference type="PIRSF" id="PIRSF016262">
    <property type="entry name" value="LPLase"/>
    <property type="match status" value="1"/>
</dbReference>
<accession>A0A075I9H1</accession>
<evidence type="ECO:0000256" key="7">
    <source>
        <dbReference type="PIRSR" id="PIRSR016262-3"/>
    </source>
</evidence>
<evidence type="ECO:0000256" key="4">
    <source>
        <dbReference type="PIRNR" id="PIRNR016262"/>
    </source>
</evidence>
<dbReference type="UniPathway" id="UPA00538">
    <property type="reaction ID" value="UER00592"/>
</dbReference>
<dbReference type="SUPFAM" id="SSF55681">
    <property type="entry name" value="Class II aaRS and biotin synthetases"/>
    <property type="match status" value="1"/>
</dbReference>
<organism evidence="9">
    <name type="scientific">uncultured marine group II/III euryarchaeote SAT1000_33_E05</name>
    <dbReference type="NCBI Taxonomy" id="1456575"/>
    <lineage>
        <taxon>Archaea</taxon>
        <taxon>Methanobacteriati</taxon>
        <taxon>Methanobacteriota</taxon>
        <taxon>environmental samples</taxon>
    </lineage>
</organism>
<keyword evidence="2 4" id="KW-0808">Transferase</keyword>
<dbReference type="PANTHER" id="PTHR10993">
    <property type="entry name" value="OCTANOYLTRANSFERASE"/>
    <property type="match status" value="1"/>
</dbReference>
<feature type="active site" description="Acyl-thioester intermediate" evidence="5">
    <location>
        <position position="168"/>
    </location>
</feature>
<evidence type="ECO:0000256" key="6">
    <source>
        <dbReference type="PIRSR" id="PIRSR016262-2"/>
    </source>
</evidence>
<dbReference type="NCBIfam" id="TIGR00214">
    <property type="entry name" value="lipB"/>
    <property type="match status" value="1"/>
</dbReference>
<dbReference type="Gene3D" id="3.30.930.10">
    <property type="entry name" value="Bira Bifunctional Protein, Domain 2"/>
    <property type="match status" value="1"/>
</dbReference>
<dbReference type="GO" id="GO:0033819">
    <property type="term" value="F:lipoyl(octanoyl) transferase activity"/>
    <property type="evidence" value="ECO:0007669"/>
    <property type="project" value="UniProtKB-EC"/>
</dbReference>
<proteinExistence type="inferred from homology"/>
<dbReference type="InterPro" id="IPR045864">
    <property type="entry name" value="aa-tRNA-synth_II/BPL/LPL"/>
</dbReference>
<feature type="domain" description="BPL/LPL catalytic" evidence="8">
    <location>
        <begin position="32"/>
        <end position="213"/>
    </location>
</feature>
<dbReference type="EC" id="2.3.1.181" evidence="4"/>